<name>A0A7R9KDG7_9ACAR</name>
<feature type="transmembrane region" description="Helical" evidence="16">
    <location>
        <begin position="323"/>
        <end position="344"/>
    </location>
</feature>
<dbReference type="GO" id="GO:0005769">
    <property type="term" value="C:early endosome"/>
    <property type="evidence" value="ECO:0007669"/>
    <property type="project" value="TreeGrafter"/>
</dbReference>
<proteinExistence type="inferred from homology"/>
<keyword evidence="7" id="KW-0677">Repeat</keyword>
<evidence type="ECO:0000256" key="3">
    <source>
        <dbReference type="ARBA" id="ARBA00022441"/>
    </source>
</evidence>
<dbReference type="PROSITE" id="PS51371">
    <property type="entry name" value="CBS"/>
    <property type="match status" value="2"/>
</dbReference>
<feature type="compositionally biased region" description="Polar residues" evidence="17">
    <location>
        <begin position="84"/>
        <end position="99"/>
    </location>
</feature>
<feature type="transmembrane region" description="Helical" evidence="16">
    <location>
        <begin position="350"/>
        <end position="367"/>
    </location>
</feature>
<comment type="subcellular location">
    <subcellularLocation>
        <location evidence="2">Endosome membrane</location>
        <topology evidence="2">Multi-pass membrane protein</topology>
    </subcellularLocation>
    <subcellularLocation>
        <location evidence="16">Membrane</location>
        <topology evidence="16">Multi-pass membrane protein</topology>
    </subcellularLocation>
    <subcellularLocation>
        <location evidence="1">Nucleus</location>
    </subcellularLocation>
</comment>
<dbReference type="PANTHER" id="PTHR45711:SF6">
    <property type="entry name" value="CHLORIDE CHANNEL PROTEIN"/>
    <property type="match status" value="1"/>
</dbReference>
<evidence type="ECO:0000256" key="12">
    <source>
        <dbReference type="ARBA" id="ARBA00023214"/>
    </source>
</evidence>
<evidence type="ECO:0000256" key="10">
    <source>
        <dbReference type="ARBA" id="ARBA00023065"/>
    </source>
</evidence>
<evidence type="ECO:0000313" key="21">
    <source>
        <dbReference type="Proteomes" id="UP000759131"/>
    </source>
</evidence>
<dbReference type="SUPFAM" id="SSF49265">
    <property type="entry name" value="Fibronectin type III"/>
    <property type="match status" value="1"/>
</dbReference>
<dbReference type="GO" id="GO:0005634">
    <property type="term" value="C:nucleus"/>
    <property type="evidence" value="ECO:0007669"/>
    <property type="project" value="UniProtKB-SubCell"/>
</dbReference>
<evidence type="ECO:0000256" key="5">
    <source>
        <dbReference type="ARBA" id="ARBA00022553"/>
    </source>
</evidence>
<evidence type="ECO:0000256" key="16">
    <source>
        <dbReference type="RuleBase" id="RU361221"/>
    </source>
</evidence>
<feature type="transmembrane region" description="Helical" evidence="16">
    <location>
        <begin position="590"/>
        <end position="609"/>
    </location>
</feature>
<dbReference type="EMBL" id="CAJPIZ010000024">
    <property type="protein sequence ID" value="CAG2100086.1"/>
    <property type="molecule type" value="Genomic_DNA"/>
</dbReference>
<dbReference type="SUPFAM" id="SSF54631">
    <property type="entry name" value="CBS-domain pair"/>
    <property type="match status" value="1"/>
</dbReference>
<feature type="transmembrane region" description="Helical" evidence="16">
    <location>
        <begin position="638"/>
        <end position="663"/>
    </location>
</feature>
<dbReference type="SMART" id="SM00116">
    <property type="entry name" value="CBS"/>
    <property type="match status" value="2"/>
</dbReference>
<evidence type="ECO:0000256" key="1">
    <source>
        <dbReference type="ARBA" id="ARBA00004123"/>
    </source>
</evidence>
<dbReference type="PROSITE" id="PS50853">
    <property type="entry name" value="FN3"/>
    <property type="match status" value="1"/>
</dbReference>
<feature type="compositionally biased region" description="Basic and acidic residues" evidence="17">
    <location>
        <begin position="2026"/>
        <end position="2036"/>
    </location>
</feature>
<dbReference type="InterPro" id="IPR003961">
    <property type="entry name" value="FN3_dom"/>
</dbReference>
<feature type="region of interest" description="Disordered" evidence="17">
    <location>
        <begin position="79"/>
        <end position="111"/>
    </location>
</feature>
<evidence type="ECO:0000256" key="14">
    <source>
        <dbReference type="ARBA" id="ARBA00023306"/>
    </source>
</evidence>
<keyword evidence="6 16" id="KW-0812">Transmembrane</keyword>
<keyword evidence="4 16" id="KW-0813">Transport</keyword>
<dbReference type="InterPro" id="IPR014743">
    <property type="entry name" value="Cl-channel_core"/>
</dbReference>
<dbReference type="InterPro" id="IPR046342">
    <property type="entry name" value="CBS_dom_sf"/>
</dbReference>
<feature type="domain" description="Fibronectin type-III" evidence="18">
    <location>
        <begin position="1797"/>
        <end position="1887"/>
    </location>
</feature>
<dbReference type="Gene3D" id="3.10.580.20">
    <property type="match status" value="1"/>
</dbReference>
<dbReference type="Pfam" id="PF00571">
    <property type="entry name" value="CBS"/>
    <property type="match status" value="2"/>
</dbReference>
<reference evidence="20" key="1">
    <citation type="submission" date="2020-11" db="EMBL/GenBank/DDBJ databases">
        <authorList>
            <person name="Tran Van P."/>
        </authorList>
    </citation>
    <scope>NUCLEOTIDE SEQUENCE</scope>
</reference>
<dbReference type="CDD" id="cd04591">
    <property type="entry name" value="CBS_pair_voltage-gated_CLC_euk_bac"/>
    <property type="match status" value="1"/>
</dbReference>
<dbReference type="InterPro" id="IPR001807">
    <property type="entry name" value="ClC"/>
</dbReference>
<dbReference type="CDD" id="cd00063">
    <property type="entry name" value="FN3"/>
    <property type="match status" value="2"/>
</dbReference>
<dbReference type="InterPro" id="IPR015915">
    <property type="entry name" value="Kelch-typ_b-propeller"/>
</dbReference>
<dbReference type="Gene3D" id="2.120.10.80">
    <property type="entry name" value="Kelch-type beta propeller"/>
    <property type="match status" value="2"/>
</dbReference>
<keyword evidence="5" id="KW-0597">Phosphoprotein</keyword>
<dbReference type="SUPFAM" id="SSF81340">
    <property type="entry name" value="Clc chloride channel"/>
    <property type="match status" value="1"/>
</dbReference>
<dbReference type="GO" id="GO:0008021">
    <property type="term" value="C:synaptic vesicle"/>
    <property type="evidence" value="ECO:0007669"/>
    <property type="project" value="TreeGrafter"/>
</dbReference>
<evidence type="ECO:0000259" key="18">
    <source>
        <dbReference type="PROSITE" id="PS50853"/>
    </source>
</evidence>
<evidence type="ECO:0000259" key="19">
    <source>
        <dbReference type="PROSITE" id="PS51371"/>
    </source>
</evidence>
<dbReference type="GO" id="GO:0010008">
    <property type="term" value="C:endosome membrane"/>
    <property type="evidence" value="ECO:0007669"/>
    <property type="project" value="UniProtKB-SubCell"/>
</dbReference>
<feature type="compositionally biased region" description="Low complexity" evidence="17">
    <location>
        <begin position="2005"/>
        <end position="2024"/>
    </location>
</feature>
<feature type="region of interest" description="Disordered" evidence="17">
    <location>
        <begin position="1"/>
        <end position="32"/>
    </location>
</feature>
<dbReference type="Pfam" id="PF00654">
    <property type="entry name" value="Voltage_CLC"/>
    <property type="match status" value="1"/>
</dbReference>
<dbReference type="FunFam" id="2.120.10.80:FF:000008">
    <property type="entry name" value="host cell factor 1 isoform X1"/>
    <property type="match status" value="1"/>
</dbReference>
<dbReference type="GO" id="GO:0005794">
    <property type="term" value="C:Golgi apparatus"/>
    <property type="evidence" value="ECO:0007669"/>
    <property type="project" value="TreeGrafter"/>
</dbReference>
<evidence type="ECO:0000256" key="6">
    <source>
        <dbReference type="ARBA" id="ARBA00022692"/>
    </source>
</evidence>
<keyword evidence="13" id="KW-0539">Nucleus</keyword>
<protein>
    <recommendedName>
        <fullName evidence="16">Chloride channel protein</fullName>
    </recommendedName>
</protein>
<keyword evidence="11 16" id="KW-0472">Membrane</keyword>
<evidence type="ECO:0000256" key="7">
    <source>
        <dbReference type="ARBA" id="ARBA00022737"/>
    </source>
</evidence>
<keyword evidence="9 16" id="KW-1133">Transmembrane helix</keyword>
<dbReference type="GO" id="GO:0045893">
    <property type="term" value="P:positive regulation of DNA-templated transcription"/>
    <property type="evidence" value="ECO:0007669"/>
    <property type="project" value="UniProtKB-ARBA"/>
</dbReference>
<dbReference type="PANTHER" id="PTHR45711">
    <property type="entry name" value="CHLORIDE CHANNEL PROTEIN"/>
    <property type="match status" value="1"/>
</dbReference>
<evidence type="ECO:0000256" key="8">
    <source>
        <dbReference type="ARBA" id="ARBA00022813"/>
    </source>
</evidence>
<dbReference type="FunFam" id="2.120.10.80:FF:000015">
    <property type="entry name" value="host cell factor 1 isoform X1"/>
    <property type="match status" value="1"/>
</dbReference>
<evidence type="ECO:0000313" key="20">
    <source>
        <dbReference type="EMBL" id="CAD7619656.1"/>
    </source>
</evidence>
<feature type="transmembrane region" description="Helical" evidence="16">
    <location>
        <begin position="564"/>
        <end position="584"/>
    </location>
</feature>
<feature type="domain" description="CBS" evidence="19">
    <location>
        <begin position="815"/>
        <end position="874"/>
    </location>
</feature>
<dbReference type="SMART" id="SM00060">
    <property type="entry name" value="FN3"/>
    <property type="match status" value="2"/>
</dbReference>
<dbReference type="InterPro" id="IPR036116">
    <property type="entry name" value="FN3_sf"/>
</dbReference>
<dbReference type="FunFam" id="1.10.3080.10:FF:000011">
    <property type="entry name" value="Chloride channel protein"/>
    <property type="match status" value="1"/>
</dbReference>
<accession>A0A7R9KDG7</accession>
<feature type="transmembrane region" description="Helical" evidence="16">
    <location>
        <begin position="277"/>
        <end position="302"/>
    </location>
</feature>
<dbReference type="InterPro" id="IPR013783">
    <property type="entry name" value="Ig-like_fold"/>
</dbReference>
<evidence type="ECO:0000256" key="9">
    <source>
        <dbReference type="ARBA" id="ARBA00022989"/>
    </source>
</evidence>
<organism evidence="20">
    <name type="scientific">Medioppia subpectinata</name>
    <dbReference type="NCBI Taxonomy" id="1979941"/>
    <lineage>
        <taxon>Eukaryota</taxon>
        <taxon>Metazoa</taxon>
        <taxon>Ecdysozoa</taxon>
        <taxon>Arthropoda</taxon>
        <taxon>Chelicerata</taxon>
        <taxon>Arachnida</taxon>
        <taxon>Acari</taxon>
        <taxon>Acariformes</taxon>
        <taxon>Sarcoptiformes</taxon>
        <taxon>Oribatida</taxon>
        <taxon>Brachypylina</taxon>
        <taxon>Oppioidea</taxon>
        <taxon>Oppiidae</taxon>
        <taxon>Medioppia</taxon>
    </lineage>
</organism>
<comment type="similarity">
    <text evidence="16">Belongs to the chloride channel (TC 2.A.49) family.</text>
</comment>
<evidence type="ECO:0000256" key="4">
    <source>
        <dbReference type="ARBA" id="ARBA00022448"/>
    </source>
</evidence>
<feature type="compositionally biased region" description="Low complexity" evidence="17">
    <location>
        <begin position="100"/>
        <end position="110"/>
    </location>
</feature>
<gene>
    <name evidence="20" type="ORF">OSB1V03_LOCUS156</name>
</gene>
<evidence type="ECO:0000256" key="2">
    <source>
        <dbReference type="ARBA" id="ARBA00004337"/>
    </source>
</evidence>
<dbReference type="InterPro" id="IPR059124">
    <property type="entry name" value="Kelch_HCF"/>
</dbReference>
<dbReference type="EMBL" id="OC854599">
    <property type="protein sequence ID" value="CAD7619656.1"/>
    <property type="molecule type" value="Genomic_DNA"/>
</dbReference>
<feature type="transmembrane region" description="Helical" evidence="16">
    <location>
        <begin position="379"/>
        <end position="403"/>
    </location>
</feature>
<feature type="transmembrane region" description="Helical" evidence="16">
    <location>
        <begin position="452"/>
        <end position="474"/>
    </location>
</feature>
<keyword evidence="8" id="KW-0068">Autocatalytic cleavage</keyword>
<dbReference type="GO" id="GO:0005886">
    <property type="term" value="C:plasma membrane"/>
    <property type="evidence" value="ECO:0007669"/>
    <property type="project" value="TreeGrafter"/>
</dbReference>
<evidence type="ECO:0000256" key="15">
    <source>
        <dbReference type="PROSITE-ProRule" id="PRU00703"/>
    </source>
</evidence>
<evidence type="ECO:0000256" key="17">
    <source>
        <dbReference type="SAM" id="MobiDB-lite"/>
    </source>
</evidence>
<keyword evidence="10 16" id="KW-0406">Ion transport</keyword>
<feature type="compositionally biased region" description="Polar residues" evidence="17">
    <location>
        <begin position="10"/>
        <end position="24"/>
    </location>
</feature>
<keyword evidence="14" id="KW-0131">Cell cycle</keyword>
<dbReference type="OrthoDB" id="44789at2759"/>
<dbReference type="Pfam" id="PF13854">
    <property type="entry name" value="Kelch_HCF"/>
    <property type="match status" value="1"/>
</dbReference>
<dbReference type="CDD" id="cd03684">
    <property type="entry name" value="ClC_3_like"/>
    <property type="match status" value="1"/>
</dbReference>
<dbReference type="SUPFAM" id="SSF117281">
    <property type="entry name" value="Kelch motif"/>
    <property type="match status" value="1"/>
</dbReference>
<feature type="domain" description="CBS" evidence="19">
    <location>
        <begin position="723"/>
        <end position="788"/>
    </location>
</feature>
<feature type="transmembrane region" description="Helical" evidence="16">
    <location>
        <begin position="187"/>
        <end position="207"/>
    </location>
</feature>
<sequence>MRSQDEKVMLSNSGQSVDNYSSFDSLRHKQSSDEDMIDIKSASDLEVNNTVDMKGFSAACLTSNATNLLIQLDNNETNHESNEYNDNAFTRSGTNNDFRSTSSPSTTSSSANEFTEFDRFIKYTNNPNSSPTREMEAELPPNQSHYEDFHTIDWQRDIARDRMRHRFIVKRKHNSIIEMLKSTHDAWSGWLCVLLVGISAGAVAGVIDIGAGWMKDLKDGICPAAFYLNREQCCWSSNDTELEGTLWTDHCEQWKTWPQLIGLNEKSAIVGSYIVSYFFYILWSFIFALLAASFVRTFAPYACGSGIPEIKTILSGFIIRGYLGKWTLTIKSLGMMLTVAAGLSLGKEGPLVHCACCIGNIFSYLFPKYGKNEAKKREILSAASAAGVSVAFGAPIGGVLFSLEEVSYYFPLKTLWRSFFCALVAAFVLRSINPFGTEHLVMFYIDYTRPWILFELVPFIMLGVFGGLIGNIFIKANLRWCQHRKYSNLGQYPISEVLAVTLITAVIAFPNPYTRMNSSDLIKMLFSPCGIADETPLCNYYRNFTNVNEHVQIAQAGPGVYQSLGLLILALIFKLVITIFTFGVKVPAGLFIPSLAMGAIMGRIVGITMEQIAYNYPKWWVFQDACSNSGESCMSPGLYAVVGAAACLGGVTRMTVSLVVIMFELTGSVNFIVPLMSAIMAAKWVGDALGKKGVYDAHIELNGYPFLDNKEEFPHTTIAADAMRPKRNEPPLAVLTQDSMTVDDIDNLLKSTNHNGFPVVVSLESQYLVGFVSRKDLSLALSNAKRTSEVFENSVVLFSTGHVPTDPVPHQPIKLRRVVDLAPITITDQTPMETVIDMFRKLGLRQVLVTHNGRLLGIITKKDILLHLKEFEDLDPESWRKVTACVGPAPRPRHGHRAVAIKDLMIVFGGGNEGIVDELHVFNTTTNQWFVPQVKGDIPPGCAAYGFVCDGTRLLVFGGMVEYGKYSNELYELQASRWEWKRLKPRPPKNGANYPCPRLGHSFTLIGNRVFLFGGLANDSDDPKNNIPRYLNDLFVLETRPYSNVMQWELPTTYGTPPPPRESHTAVAYVSPDGKSSKLIIYGGMSGCRLGDLWLLDIESMTWTKPLVDGIPPLPRSLHSATFINQRMYVFGGWVPLVCENDTKTGGSVQEKEWKCTNTLAALNLETMTWEFITNESFDDSVPRARAGHCSVSISTRLYVWSGRDGYRKAWNNQVCCKDLWYLETEKPPAPTRVQLVRAATNTLEICWGAVPTADYYLLQIQKYDIPPNQQTQSAAGAHPPGIPLAKTPIAVTPPITPPVTPKGMHQINAMPSAPVITSHTTPLTNAPTGQLSGMAALAAAAAATQKMATPTLQTVSTPPATPTISQTAVRVITPQQLQQIQTTSGQTIKLASGSVQGGQQIRLITPGQSVGGTKQIIVQKAGQGGTGQPQLMTLVKTAQGLTLAPAGTKGGQVVKLVASQPGQKPGTPTIIHATQSQLIQFANTLTNATAGQRVMTTVMKTMGTNVQSVDSLPKTVMLSTGKAGTTTTSTPAKIVTGPQGVKMIVVQTPQQAGAAQQSQTVIIGGQGGQQTTGQPFTLQLPSSLLQTATGTGGTKTITIPASALKSGIAGGTPKIVLASGSTLPPGVRIVQTGAGNTMTSGGQRVVFLSSASATTPTGTIVTRPASTLTPTATAAATLVKAEAATPKKIPQLDGADDEPETEDTKPVVSKTSKSTLESALLGQGSGAPSATSGLKVEMPGAAPPLQMLSDDPDPPSAVKTEPNTDSDPLATLASAAISSAVTNGVPTLNAVKPAIVKQPLKNKNQWYDVAILKTNQCTVQNFLMAPEGLDKRDPDVDFDSNTVPNFTNYMKADLEPGTAYKLRVCAVNACGRGSWSEISAFKTCLPGYPGAPSAIKITKSAEGAHLSWEAPHLTSGEITEYSVYLAVKSATTGGGQQTVTSNPNQLAFVRVYCGRMASCTVGNTHLATAHIDTTTKPAIIFRIAARNEKGYGPATQVRWLQDTANATPAAKPAPKRASTAAANEHTAKRTKTEAQ</sequence>
<dbReference type="PRINTS" id="PR00762">
    <property type="entry name" value="CLCHANNEL"/>
</dbReference>
<keyword evidence="15" id="KW-0129">CBS domain</keyword>
<evidence type="ECO:0000256" key="11">
    <source>
        <dbReference type="ARBA" id="ARBA00023136"/>
    </source>
</evidence>
<dbReference type="InterPro" id="IPR000644">
    <property type="entry name" value="CBS_dom"/>
</dbReference>
<feature type="region of interest" description="Disordered" evidence="17">
    <location>
        <begin position="1688"/>
        <end position="1766"/>
    </location>
</feature>
<dbReference type="Gene3D" id="1.10.3080.10">
    <property type="entry name" value="Clc chloride channel"/>
    <property type="match status" value="1"/>
</dbReference>
<keyword evidence="12 16" id="KW-0868">Chloride</keyword>
<dbReference type="Gene3D" id="6.10.250.2590">
    <property type="match status" value="1"/>
</dbReference>
<dbReference type="Proteomes" id="UP000759131">
    <property type="component" value="Unassembled WGS sequence"/>
</dbReference>
<keyword evidence="3" id="KW-0880">Kelch repeat</keyword>
<dbReference type="GO" id="GO:0005247">
    <property type="term" value="F:voltage-gated chloride channel activity"/>
    <property type="evidence" value="ECO:0007669"/>
    <property type="project" value="TreeGrafter"/>
</dbReference>
<dbReference type="Gene3D" id="2.60.40.10">
    <property type="entry name" value="Immunoglobulins"/>
    <property type="match status" value="2"/>
</dbReference>
<feature type="region of interest" description="Disordered" evidence="17">
    <location>
        <begin position="2005"/>
        <end position="2036"/>
    </location>
</feature>
<keyword evidence="21" id="KW-1185">Reference proteome</keyword>
<feature type="transmembrane region" description="Helical" evidence="16">
    <location>
        <begin position="494"/>
        <end position="514"/>
    </location>
</feature>
<evidence type="ECO:0000256" key="13">
    <source>
        <dbReference type="ARBA" id="ARBA00023242"/>
    </source>
</evidence>